<accession>A0A6L2LP34</accession>
<comment type="caution">
    <text evidence="2">The sequence shown here is derived from an EMBL/GenBank/DDBJ whole genome shotgun (WGS) entry which is preliminary data.</text>
</comment>
<proteinExistence type="predicted"/>
<protein>
    <submittedName>
        <fullName evidence="2">Retrovirus-related Pol polyprotein from transposon TNT 1-94</fullName>
    </submittedName>
</protein>
<dbReference type="PROSITE" id="PS50994">
    <property type="entry name" value="INTEGRASE"/>
    <property type="match status" value="1"/>
</dbReference>
<dbReference type="SUPFAM" id="SSF53098">
    <property type="entry name" value="Ribonuclease H-like"/>
    <property type="match status" value="1"/>
</dbReference>
<organism evidence="2">
    <name type="scientific">Tanacetum cinerariifolium</name>
    <name type="common">Dalmatian daisy</name>
    <name type="synonym">Chrysanthemum cinerariifolium</name>
    <dbReference type="NCBI Taxonomy" id="118510"/>
    <lineage>
        <taxon>Eukaryota</taxon>
        <taxon>Viridiplantae</taxon>
        <taxon>Streptophyta</taxon>
        <taxon>Embryophyta</taxon>
        <taxon>Tracheophyta</taxon>
        <taxon>Spermatophyta</taxon>
        <taxon>Magnoliopsida</taxon>
        <taxon>eudicotyledons</taxon>
        <taxon>Gunneridae</taxon>
        <taxon>Pentapetalae</taxon>
        <taxon>asterids</taxon>
        <taxon>campanulids</taxon>
        <taxon>Asterales</taxon>
        <taxon>Asteraceae</taxon>
        <taxon>Asteroideae</taxon>
        <taxon>Anthemideae</taxon>
        <taxon>Anthemidinae</taxon>
        <taxon>Tanacetum</taxon>
    </lineage>
</organism>
<dbReference type="AlphaFoldDB" id="A0A6L2LP34"/>
<evidence type="ECO:0000259" key="1">
    <source>
        <dbReference type="PROSITE" id="PS50994"/>
    </source>
</evidence>
<dbReference type="InterPro" id="IPR001584">
    <property type="entry name" value="Integrase_cat-core"/>
</dbReference>
<reference evidence="2" key="1">
    <citation type="journal article" date="2019" name="Sci. Rep.">
        <title>Draft genome of Tanacetum cinerariifolium, the natural source of mosquito coil.</title>
        <authorList>
            <person name="Yamashiro T."/>
            <person name="Shiraishi A."/>
            <person name="Satake H."/>
            <person name="Nakayama K."/>
        </authorList>
    </citation>
    <scope>NUCLEOTIDE SEQUENCE</scope>
</reference>
<sequence>MKIVFENLEAEVDQNPIDLKIRKIEWKNLLITNENLIAMNRVVELEAKNSKLLEKIINEDHDTMVKTFSKSEVSHLNLQLKHQHLKENIENIKSKSSMDVPEFDAFFKLALQERLQNFKVGNEKVKLHYQELFNSIKITRVQTIDKTTSLQNKIKNLKTQLKGKMPCVTSNDATPEVPSYAKDTVDTLREIVKEARSKRPSDNNLDDACNDVVKRRNRTLVKAARTMLIFSKASMFLWAEVVETACYTQNRSLTHTLHNKTPYELVHDKKPDLSLLCVFGALCYPINDSEDLGKLKAKEDIGLFVGYAPNRKGYQIYNKLTRHIMETIHITFDELTGQTIPVQTSLGPTPNLLTPRPISSRLIPNPAPTIPYVPPTKKDLEILFQPMFDEYFEPSTIDQ</sequence>
<dbReference type="PANTHER" id="PTHR42648:SF18">
    <property type="entry name" value="RETROTRANSPOSON, UNCLASSIFIED-LIKE PROTEIN"/>
    <property type="match status" value="1"/>
</dbReference>
<dbReference type="Pfam" id="PF25597">
    <property type="entry name" value="SH3_retrovirus"/>
    <property type="match status" value="1"/>
</dbReference>
<gene>
    <name evidence="2" type="ORF">Tci_035531</name>
</gene>
<dbReference type="GO" id="GO:0003676">
    <property type="term" value="F:nucleic acid binding"/>
    <property type="evidence" value="ECO:0007669"/>
    <property type="project" value="InterPro"/>
</dbReference>
<evidence type="ECO:0000313" key="2">
    <source>
        <dbReference type="EMBL" id="GEU63553.1"/>
    </source>
</evidence>
<name>A0A6L2LP34_TANCI</name>
<dbReference type="InterPro" id="IPR039537">
    <property type="entry name" value="Retrotran_Ty1/copia-like"/>
</dbReference>
<dbReference type="InterPro" id="IPR036397">
    <property type="entry name" value="RNaseH_sf"/>
</dbReference>
<dbReference type="EMBL" id="BKCJ010004866">
    <property type="protein sequence ID" value="GEU63553.1"/>
    <property type="molecule type" value="Genomic_DNA"/>
</dbReference>
<dbReference type="Gene3D" id="3.30.420.10">
    <property type="entry name" value="Ribonuclease H-like superfamily/Ribonuclease H"/>
    <property type="match status" value="1"/>
</dbReference>
<feature type="domain" description="Integrase catalytic" evidence="1">
    <location>
        <begin position="97"/>
        <end position="270"/>
    </location>
</feature>
<dbReference type="InterPro" id="IPR012337">
    <property type="entry name" value="RNaseH-like_sf"/>
</dbReference>
<dbReference type="InterPro" id="IPR057670">
    <property type="entry name" value="SH3_retrovirus"/>
</dbReference>
<dbReference type="PANTHER" id="PTHR42648">
    <property type="entry name" value="TRANSPOSASE, PUTATIVE-RELATED"/>
    <property type="match status" value="1"/>
</dbReference>
<dbReference type="GO" id="GO:0015074">
    <property type="term" value="P:DNA integration"/>
    <property type="evidence" value="ECO:0007669"/>
    <property type="project" value="InterPro"/>
</dbReference>